<accession>C4GGV2</accession>
<protein>
    <submittedName>
        <fullName evidence="1">Uncharacterized protein</fullName>
    </submittedName>
</protein>
<dbReference type="HOGENOM" id="CLU_2699791_0_0_4"/>
<evidence type="ECO:0000313" key="2">
    <source>
        <dbReference type="Proteomes" id="UP000003009"/>
    </source>
</evidence>
<keyword evidence="2" id="KW-1185">Reference proteome</keyword>
<evidence type="ECO:0000313" key="1">
    <source>
        <dbReference type="EMBL" id="EEP69457.1"/>
    </source>
</evidence>
<organism evidence="1 2">
    <name type="scientific">Kingella oralis ATCC 51147</name>
    <dbReference type="NCBI Taxonomy" id="629741"/>
    <lineage>
        <taxon>Bacteria</taxon>
        <taxon>Pseudomonadati</taxon>
        <taxon>Pseudomonadota</taxon>
        <taxon>Betaproteobacteria</taxon>
        <taxon>Neisseriales</taxon>
        <taxon>Neisseriaceae</taxon>
        <taxon>Kingella</taxon>
    </lineage>
</organism>
<dbReference type="EMBL" id="ACJW02000002">
    <property type="protein sequence ID" value="EEP69457.1"/>
    <property type="molecule type" value="Genomic_DNA"/>
</dbReference>
<gene>
    <name evidence="1" type="ORF">GCWU000324_01371</name>
</gene>
<comment type="caution">
    <text evidence="1">The sequence shown here is derived from an EMBL/GenBank/DDBJ whole genome shotgun (WGS) entry which is preliminary data.</text>
</comment>
<dbReference type="AlphaFoldDB" id="C4GGV2"/>
<sequence>MFSGCLSRCMKGSLKMEWRQHGLSRNSCCCDLISRVVRQTKYQQAIKHCSSVFRLPYKQHNRQPENQIDAIPR</sequence>
<name>C4GGV2_9NEIS</name>
<dbReference type="STRING" id="629741.GCWU000324_01371"/>
<dbReference type="Proteomes" id="UP000003009">
    <property type="component" value="Unassembled WGS sequence"/>
</dbReference>
<proteinExistence type="predicted"/>
<reference evidence="1" key="1">
    <citation type="submission" date="2009-04" db="EMBL/GenBank/DDBJ databases">
        <authorList>
            <person name="Weinstock G."/>
            <person name="Sodergren E."/>
            <person name="Clifton S."/>
            <person name="Fulton L."/>
            <person name="Fulton B."/>
            <person name="Courtney L."/>
            <person name="Fronick C."/>
            <person name="Harrison M."/>
            <person name="Strong C."/>
            <person name="Farmer C."/>
            <person name="Delahaunty K."/>
            <person name="Markovic C."/>
            <person name="Hall O."/>
            <person name="Minx P."/>
            <person name="Tomlinson C."/>
            <person name="Mitreva M."/>
            <person name="Nelson J."/>
            <person name="Hou S."/>
            <person name="Wollam A."/>
            <person name="Pepin K.H."/>
            <person name="Johnson M."/>
            <person name="Bhonagiri V."/>
            <person name="Nash W.E."/>
            <person name="Warren W."/>
            <person name="Chinwalla A."/>
            <person name="Mardis E.R."/>
            <person name="Wilson R.K."/>
        </authorList>
    </citation>
    <scope>NUCLEOTIDE SEQUENCE [LARGE SCALE GENOMIC DNA]</scope>
    <source>
        <strain evidence="1">ATCC 51147</strain>
    </source>
</reference>